<accession>C6PRA5</accession>
<dbReference type="AlphaFoldDB" id="C6PRA5"/>
<feature type="transmembrane region" description="Helical" evidence="1">
    <location>
        <begin position="60"/>
        <end position="78"/>
    </location>
</feature>
<evidence type="ECO:0000313" key="3">
    <source>
        <dbReference type="Proteomes" id="UP000004198"/>
    </source>
</evidence>
<dbReference type="EMBL" id="ACVI01000016">
    <property type="protein sequence ID" value="EET88205.1"/>
    <property type="molecule type" value="Genomic_DNA"/>
</dbReference>
<name>C6PRA5_9CLOT</name>
<organism evidence="2 3">
    <name type="scientific">Clostridium carboxidivorans P7</name>
    <dbReference type="NCBI Taxonomy" id="536227"/>
    <lineage>
        <taxon>Bacteria</taxon>
        <taxon>Bacillati</taxon>
        <taxon>Bacillota</taxon>
        <taxon>Clostridia</taxon>
        <taxon>Eubacteriales</taxon>
        <taxon>Clostridiaceae</taxon>
        <taxon>Clostridium</taxon>
    </lineage>
</organism>
<dbReference type="KEGG" id="cck:Ccar_12975"/>
<evidence type="ECO:0000313" key="2">
    <source>
        <dbReference type="EMBL" id="EET88205.1"/>
    </source>
</evidence>
<comment type="caution">
    <text evidence="2">The sequence shown here is derived from an EMBL/GenBank/DDBJ whole genome shotgun (WGS) entry which is preliminary data.</text>
</comment>
<dbReference type="RefSeq" id="WP_007060207.1">
    <property type="nucleotide sequence ID" value="NZ_ACVI01000016.1"/>
</dbReference>
<evidence type="ECO:0008006" key="4">
    <source>
        <dbReference type="Google" id="ProtNLM"/>
    </source>
</evidence>
<keyword evidence="1" id="KW-0812">Transmembrane</keyword>
<keyword evidence="1" id="KW-1133">Transmembrane helix</keyword>
<reference evidence="2 3" key="1">
    <citation type="submission" date="2009-06" db="EMBL/GenBank/DDBJ databases">
        <title>The draft genome of Clostridium carboxidivorans P7.</title>
        <authorList>
            <consortium name="US DOE Joint Genome Institute (JGI-PGF)"/>
            <person name="Lucas S."/>
            <person name="Copeland A."/>
            <person name="Lapidus A."/>
            <person name="Glavina del Rio T."/>
            <person name="Tice H."/>
            <person name="Bruce D."/>
            <person name="Goodwin L."/>
            <person name="Pitluck S."/>
            <person name="Larimer F."/>
            <person name="Land M.L."/>
            <person name="Hauser L."/>
            <person name="Hemme C.L."/>
        </authorList>
    </citation>
    <scope>NUCLEOTIDE SEQUENCE [LARGE SCALE GENOMIC DNA]</scope>
    <source>
        <strain evidence="2 3">P7</strain>
    </source>
</reference>
<evidence type="ECO:0000256" key="1">
    <source>
        <dbReference type="SAM" id="Phobius"/>
    </source>
</evidence>
<dbReference type="PATRIC" id="fig|536227.13.peg.2719"/>
<proteinExistence type="predicted"/>
<keyword evidence="3" id="KW-1185">Reference proteome</keyword>
<gene>
    <name evidence="2" type="ORF">CcarbDRAFT_1322</name>
</gene>
<keyword evidence="1" id="KW-0472">Membrane</keyword>
<sequence length="287" mass="32052">MSNQQQFDNIIKSALMDKAEKVSPPENMFENIKSEIQLNRNEKVFNLKERLAYFNLKKSVITAACCMFIVAGAIFTFSPDARVSALRSIGKHVNGYIDMKSYDKAPSKDVLKKDLGYDAKMPAFLPGGYKLIDASVMGHIDGSTPDKQYDKKEAGGIYSKDNTKEESISLSVWKAGARKDSPICKNAKTVTVGNTTARWAEYTVHVLPSDVKLTKEQEAKERKACENGKEVLIGASSKNGTKIKEEFNTAHSLQWTQNNVNYELTDQNNKLSFEEMSKIAENIINSK</sequence>
<dbReference type="eggNOG" id="ENOG5030GCG">
    <property type="taxonomic scope" value="Bacteria"/>
</dbReference>
<dbReference type="Proteomes" id="UP000004198">
    <property type="component" value="Unassembled WGS sequence"/>
</dbReference>
<dbReference type="OrthoDB" id="1886392at2"/>
<protein>
    <recommendedName>
        <fullName evidence="4">DUF4367 domain-containing protein</fullName>
    </recommendedName>
</protein>